<dbReference type="Proteomes" id="UP001155034">
    <property type="component" value="Unassembled WGS sequence"/>
</dbReference>
<dbReference type="AlphaFoldDB" id="A0A9X2U4D6"/>
<gene>
    <name evidence="1" type="ORF">GGP82_003227</name>
</gene>
<sequence length="30" mass="3556">MIEYKRRQRTVAEEAMQKLTDQAQKLGLGY</sequence>
<dbReference type="EMBL" id="JANTYZ010000017">
    <property type="protein sequence ID" value="MCS3866647.1"/>
    <property type="molecule type" value="Genomic_DNA"/>
</dbReference>
<reference evidence="1" key="1">
    <citation type="submission" date="2022-08" db="EMBL/GenBank/DDBJ databases">
        <title>Genomic Encyclopedia of Type Strains, Phase V (KMG-V): Genome sequencing to study the core and pangenomes of soil and plant-associated prokaryotes.</title>
        <authorList>
            <person name="Whitman W."/>
        </authorList>
    </citation>
    <scope>NUCLEOTIDE SEQUENCE</scope>
    <source>
        <strain evidence="1">SP2016B</strain>
    </source>
</reference>
<organism evidence="1 2">
    <name type="scientific">Salinibacter ruber</name>
    <dbReference type="NCBI Taxonomy" id="146919"/>
    <lineage>
        <taxon>Bacteria</taxon>
        <taxon>Pseudomonadati</taxon>
        <taxon>Rhodothermota</taxon>
        <taxon>Rhodothermia</taxon>
        <taxon>Rhodothermales</taxon>
        <taxon>Salinibacteraceae</taxon>
        <taxon>Salinibacter</taxon>
    </lineage>
</organism>
<evidence type="ECO:0000313" key="2">
    <source>
        <dbReference type="Proteomes" id="UP001155034"/>
    </source>
</evidence>
<evidence type="ECO:0000313" key="1">
    <source>
        <dbReference type="EMBL" id="MCS3866647.1"/>
    </source>
</evidence>
<comment type="caution">
    <text evidence="1">The sequence shown here is derived from an EMBL/GenBank/DDBJ whole genome shotgun (WGS) entry which is preliminary data.</text>
</comment>
<name>A0A9X2U4D6_9BACT</name>
<proteinExistence type="predicted"/>
<accession>A0A9X2U4D6</accession>
<protein>
    <submittedName>
        <fullName evidence="1">Uncharacterized protein YbjQ (UPF0145 family)</fullName>
    </submittedName>
</protein>